<dbReference type="Pfam" id="PF08388">
    <property type="entry name" value="GIIM"/>
    <property type="match status" value="1"/>
</dbReference>
<organism evidence="4">
    <name type="scientific">Candidatus Kentrum sp. LFY</name>
    <dbReference type="NCBI Taxonomy" id="2126342"/>
    <lineage>
        <taxon>Bacteria</taxon>
        <taxon>Pseudomonadati</taxon>
        <taxon>Pseudomonadota</taxon>
        <taxon>Gammaproteobacteria</taxon>
        <taxon>Candidatus Kentrum</taxon>
    </lineage>
</organism>
<protein>
    <submittedName>
        <fullName evidence="4">Reverse transcriptase (RNA-dependent DNA polymerase)</fullName>
    </submittedName>
</protein>
<reference evidence="4" key="1">
    <citation type="submission" date="2019-02" db="EMBL/GenBank/DDBJ databases">
        <authorList>
            <person name="Gruber-Vodicka R. H."/>
            <person name="Seah K. B. B."/>
        </authorList>
    </citation>
    <scope>NUCLEOTIDE SEQUENCE</scope>
    <source>
        <strain evidence="4">BECK_BY7</strain>
    </source>
</reference>
<sequence length="278" mass="32342">MRTPGISTVVDRLIQQALHQTLQPHIDPGFSESSFGFRPGRNAHQAVAIARGYMEEGYRWVVDMDSEKFFDRVDHDIVMSRLVVNRDKSAVDRPWKRKFLGYTVTRHRQPRLKVAPESVQRFKDKVREHFRRGRGRSLVRVIEELRPISKGWVAYFGRAEVKVTLEKLDFRVRRKLRAILWRQWERPRTRAEEMTKRGSSPERAWKSANNGHGPWWNAGSSHMNHAIPTRVFRKPGLPSLLETQRQMQCSLRTAVYGTVRTVVWEDDGGGNPASYPMA</sequence>
<keyword evidence="4" id="KW-0548">Nucleotidyltransferase</keyword>
<dbReference type="AlphaFoldDB" id="A0A450WUE1"/>
<gene>
    <name evidence="4" type="ORF">BECKLFY1418C_GA0070996_107610</name>
</gene>
<keyword evidence="4" id="KW-0695">RNA-directed DNA polymerase</keyword>
<name>A0A450WUE1_9GAMM</name>
<proteinExistence type="inferred from homology"/>
<dbReference type="EMBL" id="CAADFN010000076">
    <property type="protein sequence ID" value="VFK20632.1"/>
    <property type="molecule type" value="Genomic_DNA"/>
</dbReference>
<dbReference type="PANTHER" id="PTHR34047">
    <property type="entry name" value="NUCLEAR INTRON MATURASE 1, MITOCHONDRIAL-RELATED"/>
    <property type="match status" value="1"/>
</dbReference>
<accession>A0A450WUE1</accession>
<dbReference type="InterPro" id="IPR051083">
    <property type="entry name" value="GrpII_Intron_Splice-Mob/Def"/>
</dbReference>
<keyword evidence="4" id="KW-0808">Transferase</keyword>
<dbReference type="PANTHER" id="PTHR34047:SF8">
    <property type="entry name" value="PROTEIN YKFC"/>
    <property type="match status" value="1"/>
</dbReference>
<evidence type="ECO:0000259" key="3">
    <source>
        <dbReference type="Pfam" id="PF08388"/>
    </source>
</evidence>
<evidence type="ECO:0000256" key="1">
    <source>
        <dbReference type="ARBA" id="ARBA00034120"/>
    </source>
</evidence>
<dbReference type="InterPro" id="IPR000477">
    <property type="entry name" value="RT_dom"/>
</dbReference>
<dbReference type="SUPFAM" id="SSF56672">
    <property type="entry name" value="DNA/RNA polymerases"/>
    <property type="match status" value="1"/>
</dbReference>
<dbReference type="GO" id="GO:0003964">
    <property type="term" value="F:RNA-directed DNA polymerase activity"/>
    <property type="evidence" value="ECO:0007669"/>
    <property type="project" value="UniProtKB-KW"/>
</dbReference>
<dbReference type="Pfam" id="PF00078">
    <property type="entry name" value="RVT_1"/>
    <property type="match status" value="1"/>
</dbReference>
<evidence type="ECO:0000259" key="2">
    <source>
        <dbReference type="Pfam" id="PF00078"/>
    </source>
</evidence>
<dbReference type="CDD" id="cd01651">
    <property type="entry name" value="RT_G2_intron"/>
    <property type="match status" value="1"/>
</dbReference>
<comment type="similarity">
    <text evidence="1">Belongs to the bacterial reverse transcriptase family.</text>
</comment>
<dbReference type="InterPro" id="IPR013597">
    <property type="entry name" value="Mat_intron_G2"/>
</dbReference>
<feature type="domain" description="Reverse transcriptase" evidence="2">
    <location>
        <begin position="2"/>
        <end position="82"/>
    </location>
</feature>
<dbReference type="InterPro" id="IPR043502">
    <property type="entry name" value="DNA/RNA_pol_sf"/>
</dbReference>
<evidence type="ECO:0000313" key="4">
    <source>
        <dbReference type="EMBL" id="VFK20632.1"/>
    </source>
</evidence>
<feature type="domain" description="Group II intron maturase-specific" evidence="3">
    <location>
        <begin position="119"/>
        <end position="197"/>
    </location>
</feature>